<organism evidence="1 2">
    <name type="scientific">Cryptococcus neoformans Tu259-1</name>
    <dbReference type="NCBI Taxonomy" id="1230072"/>
    <lineage>
        <taxon>Eukaryota</taxon>
        <taxon>Fungi</taxon>
        <taxon>Dikarya</taxon>
        <taxon>Basidiomycota</taxon>
        <taxon>Agaricomycotina</taxon>
        <taxon>Tremellomycetes</taxon>
        <taxon>Tremellales</taxon>
        <taxon>Cryptococcaceae</taxon>
        <taxon>Cryptococcus</taxon>
        <taxon>Cryptococcus neoformans species complex</taxon>
    </lineage>
</organism>
<accession>A0A854Q8B4</accession>
<dbReference type="EMBL" id="AMKT01000056">
    <property type="protein sequence ID" value="OXG18481.1"/>
    <property type="molecule type" value="Genomic_DNA"/>
</dbReference>
<proteinExistence type="predicted"/>
<reference evidence="1 2" key="1">
    <citation type="submission" date="2017-06" db="EMBL/GenBank/DDBJ databases">
        <title>Global population genomics of the pathogenic fungus Cryptococcus neoformans var. grubii.</title>
        <authorList>
            <person name="Cuomo C."/>
            <person name="Litvintseva A."/>
            <person name="Chen Y."/>
            <person name="Young S."/>
            <person name="Zeng Q."/>
            <person name="Chapman S."/>
            <person name="Gujja S."/>
            <person name="Saif S."/>
            <person name="Birren B."/>
        </authorList>
    </citation>
    <scope>NUCLEOTIDE SEQUENCE [LARGE SCALE GENOMIC DNA]</scope>
    <source>
        <strain evidence="1 2">Tu259-1</strain>
    </source>
</reference>
<comment type="caution">
    <text evidence="1">The sequence shown here is derived from an EMBL/GenBank/DDBJ whole genome shotgun (WGS) entry which is preliminary data.</text>
</comment>
<evidence type="ECO:0000313" key="2">
    <source>
        <dbReference type="Proteomes" id="UP000199727"/>
    </source>
</evidence>
<gene>
    <name evidence="1" type="ORF">C361_04606</name>
</gene>
<sequence length="163" mass="19039">MSTLSRPSAQSALSSTLSSIISIPYKIYSRTRVLYQEYQQWYDTNQPLFIFDTELSFEWARIRAKGELRTDNPCIEYYYFAGDPDPDHNDYHFMRFTLEDGTTLERKEYCKAWAVTKQAVIFFEGLQESLKAWDNPAEPKYGDQMLRVGVILKKWEAYLGVGA</sequence>
<protein>
    <submittedName>
        <fullName evidence="1">Uncharacterized protein</fullName>
    </submittedName>
</protein>
<dbReference type="AlphaFoldDB" id="A0A854Q8B4"/>
<evidence type="ECO:0000313" key="1">
    <source>
        <dbReference type="EMBL" id="OXG18481.1"/>
    </source>
</evidence>
<dbReference type="OrthoDB" id="2570906at2759"/>
<name>A0A854Q8B4_CRYNE</name>
<dbReference type="Proteomes" id="UP000199727">
    <property type="component" value="Unassembled WGS sequence"/>
</dbReference>